<dbReference type="AlphaFoldDB" id="A0A7S6WR21"/>
<gene>
    <name evidence="1" type="ORF">IFE08_04960</name>
</gene>
<protein>
    <submittedName>
        <fullName evidence="1">Uncharacterized protein</fullName>
    </submittedName>
</protein>
<evidence type="ECO:0000313" key="1">
    <source>
        <dbReference type="EMBL" id="QOW61725.1"/>
    </source>
</evidence>
<reference evidence="1 2" key="1">
    <citation type="submission" date="2020-09" db="EMBL/GenBank/DDBJ databases">
        <title>Characterization of Treponema spp. from bovine digital dermatitis in Korea.</title>
        <authorList>
            <person name="Espiritu H.M."/>
            <person name="Cho Y.I."/>
            <person name="Mamuad L."/>
        </authorList>
    </citation>
    <scope>NUCLEOTIDE SEQUENCE [LARGE SCALE GENOMIC DNA]</scope>
    <source>
        <strain evidence="1 2">KS1</strain>
    </source>
</reference>
<dbReference type="RefSeq" id="WP_194077257.1">
    <property type="nucleotide sequence ID" value="NZ_CP061839.1"/>
</dbReference>
<dbReference type="Proteomes" id="UP000593915">
    <property type="component" value="Chromosome"/>
</dbReference>
<proteinExistence type="predicted"/>
<dbReference type="EMBL" id="CP061839">
    <property type="protein sequence ID" value="QOW61725.1"/>
    <property type="molecule type" value="Genomic_DNA"/>
</dbReference>
<name>A0A7S6WR21_9SPIR</name>
<organism evidence="1 2">
    <name type="scientific">Treponema pedis</name>
    <dbReference type="NCBI Taxonomy" id="409322"/>
    <lineage>
        <taxon>Bacteria</taxon>
        <taxon>Pseudomonadati</taxon>
        <taxon>Spirochaetota</taxon>
        <taxon>Spirochaetia</taxon>
        <taxon>Spirochaetales</taxon>
        <taxon>Treponemataceae</taxon>
        <taxon>Treponema</taxon>
    </lineage>
</organism>
<evidence type="ECO:0000313" key="2">
    <source>
        <dbReference type="Proteomes" id="UP000593915"/>
    </source>
</evidence>
<sequence>MSYDLFVRGHSNAVDIKIAKKIAKLLNRPLHILESRAFNEFTQDGFFDLLQRLDGSYMPLSGFQLLEAYEARYSSNAAYNIGGLGGEYYKTSILSLPYHSISDSYVLRILKRKRCCLSLSEIDDVLYSRYYDYDRNLIKDLSLTDNSKAYLDWYREQFFPRNAGVFYGVSTKYIPAYPPLAESIFYKWICSLPFKLKVFKLFYRKIIMRENRALANLETSFGFSLSMSPIKFLKDLFITFILIIRRIISRFILKNLYITSSIQVSDATDMLKLKTSVFFEEVSDFLQKEKILSSTKRLSDMPLKKIDRFLVLWFWLHKLNNDS</sequence>
<accession>A0A7S6WR21</accession>